<evidence type="ECO:0000256" key="3">
    <source>
        <dbReference type="ARBA" id="ARBA00022898"/>
    </source>
</evidence>
<dbReference type="GO" id="GO:0030170">
    <property type="term" value="F:pyridoxal phosphate binding"/>
    <property type="evidence" value="ECO:0007669"/>
    <property type="project" value="InterPro"/>
</dbReference>
<dbReference type="Pfam" id="PF00202">
    <property type="entry name" value="Aminotran_3"/>
    <property type="match status" value="1"/>
</dbReference>
<keyword evidence="5" id="KW-0032">Aminotransferase</keyword>
<evidence type="ECO:0000256" key="1">
    <source>
        <dbReference type="ARBA" id="ARBA00001933"/>
    </source>
</evidence>
<dbReference type="Gene3D" id="3.40.640.10">
    <property type="entry name" value="Type I PLP-dependent aspartate aminotransferase-like (Major domain)"/>
    <property type="match status" value="1"/>
</dbReference>
<sequence>MLNTIKPWFNFEIVALKKLNGYDNVNYLLKTETDNYIFKTYLFSEDMLALIEAENSVLQTLKKDQSFPEPIPFATGDFLKITTIDGVKTICRLLTFLEGTFLGDATHTPELLESIGRFTAQMDLQLLEINNYVLKARAWEWDLQYLHLNKKYIHDIEVASDRHLVSYFFQQYELHVTPILPDLRKSVIHNDVNEWNVLVTNHTVSGLIDFGDVTYSPLINELAIAITYACFDKTKPLEWAIHVIKGYHEVLPLEAKELEILYYLIAGRLCTSVCNSAHAKKTDPDNVYASVSEKNAWNILFRWLTINPIHAKSEFLKAAHFRSETPKPINDHIAKRHKVSSPILSLSYDEPIYMVGAAFQYMYDGYGNTFLDAYNNIPHIGHAHPEITKIASQQIATLNTNTRYIFDAYYDYAEALLSKFPEALDTVFFVNSGSAASDLAMRLAHAHTKHDTIMVMEHGYHGNTQTSIDISHYKYNNKKGQGQKHHIIETAIPDTYRGQYTTNDGSAGKAYAQDAIQQVENSDTPIAAFITEPVVGCGGQVPLAKDYLKHVYPAIRQQGGICISDEVQTGFGRLGDHFWGFEAQEVVPDVVILGKPIANGHPMGAVVTTKAIAESFSKGVEFFSSFGGNPVSCKIALTVLKEIESSQLQQNAKVVGDYYQSLFNTLKERYNCIGDVRGSGLFIGVEIVQDNSIEPNTELAHHIKNELRNRYILISTDGPHDSVIKTKPPLCFTKANAKLVVDTMASVLEGYYENRV</sequence>
<dbReference type="AlphaFoldDB" id="A0A5C7BFB0"/>
<keyword evidence="5" id="KW-0808">Transferase</keyword>
<dbReference type="RefSeq" id="WP_147231503.1">
    <property type="nucleotide sequence ID" value="NZ_VOSB01000009.1"/>
</dbReference>
<dbReference type="InterPro" id="IPR015421">
    <property type="entry name" value="PyrdxlP-dep_Trfase_major"/>
</dbReference>
<comment type="caution">
    <text evidence="5">The sequence shown here is derived from an EMBL/GenBank/DDBJ whole genome shotgun (WGS) entry which is preliminary data.</text>
</comment>
<evidence type="ECO:0000256" key="2">
    <source>
        <dbReference type="ARBA" id="ARBA00008954"/>
    </source>
</evidence>
<dbReference type="PANTHER" id="PTHR45688">
    <property type="match status" value="1"/>
</dbReference>
<dbReference type="Proteomes" id="UP000321938">
    <property type="component" value="Unassembled WGS sequence"/>
</dbReference>
<evidence type="ECO:0000259" key="4">
    <source>
        <dbReference type="Pfam" id="PF01636"/>
    </source>
</evidence>
<dbReference type="InterPro" id="IPR011009">
    <property type="entry name" value="Kinase-like_dom_sf"/>
</dbReference>
<comment type="similarity">
    <text evidence="2">Belongs to the class-III pyridoxal-phosphate-dependent aminotransferase family.</text>
</comment>
<dbReference type="InterPro" id="IPR015422">
    <property type="entry name" value="PyrdxlP-dep_Trfase_small"/>
</dbReference>
<dbReference type="Pfam" id="PF01636">
    <property type="entry name" value="APH"/>
    <property type="match status" value="1"/>
</dbReference>
<evidence type="ECO:0000313" key="5">
    <source>
        <dbReference type="EMBL" id="TXE18075.1"/>
    </source>
</evidence>
<dbReference type="InterPro" id="IPR015424">
    <property type="entry name" value="PyrdxlP-dep_Trfase"/>
</dbReference>
<dbReference type="STRING" id="1123037.GCA_000425305_01719"/>
<organism evidence="5 6">
    <name type="scientific">Psychroserpens burtonensis</name>
    <dbReference type="NCBI Taxonomy" id="49278"/>
    <lineage>
        <taxon>Bacteria</taxon>
        <taxon>Pseudomonadati</taxon>
        <taxon>Bacteroidota</taxon>
        <taxon>Flavobacteriia</taxon>
        <taxon>Flavobacteriales</taxon>
        <taxon>Flavobacteriaceae</taxon>
        <taxon>Psychroserpens</taxon>
    </lineage>
</organism>
<dbReference type="PANTHER" id="PTHR45688:SF13">
    <property type="entry name" value="ALANINE--GLYOXYLATE AMINOTRANSFERASE 2-LIKE"/>
    <property type="match status" value="1"/>
</dbReference>
<dbReference type="EMBL" id="VOSB01000009">
    <property type="protein sequence ID" value="TXE18075.1"/>
    <property type="molecule type" value="Genomic_DNA"/>
</dbReference>
<dbReference type="InterPro" id="IPR002575">
    <property type="entry name" value="Aminoglycoside_PTrfase"/>
</dbReference>
<dbReference type="Gene3D" id="3.90.1150.10">
    <property type="entry name" value="Aspartate Aminotransferase, domain 1"/>
    <property type="match status" value="1"/>
</dbReference>
<dbReference type="InterPro" id="IPR049704">
    <property type="entry name" value="Aminotrans_3_PPA_site"/>
</dbReference>
<dbReference type="InterPro" id="IPR005814">
    <property type="entry name" value="Aminotrans_3"/>
</dbReference>
<proteinExistence type="inferred from homology"/>
<dbReference type="CDD" id="cd00610">
    <property type="entry name" value="OAT_like"/>
    <property type="match status" value="1"/>
</dbReference>
<accession>A0A5C7BFB0</accession>
<name>A0A5C7BFB0_9FLAO</name>
<dbReference type="OrthoDB" id="9801052at2"/>
<dbReference type="GO" id="GO:0008483">
    <property type="term" value="F:transaminase activity"/>
    <property type="evidence" value="ECO:0007669"/>
    <property type="project" value="UniProtKB-KW"/>
</dbReference>
<gene>
    <name evidence="5" type="ORF">ES692_07465</name>
</gene>
<reference evidence="5 6" key="1">
    <citation type="submission" date="2019-08" db="EMBL/GenBank/DDBJ databases">
        <title>Genome of Psychroserpens burtonensis ACAM 167.</title>
        <authorList>
            <person name="Bowman J.P."/>
        </authorList>
    </citation>
    <scope>NUCLEOTIDE SEQUENCE [LARGE SCALE GENOMIC DNA]</scope>
    <source>
        <strain evidence="5 6">ACAM 167</strain>
    </source>
</reference>
<dbReference type="PROSITE" id="PS00600">
    <property type="entry name" value="AA_TRANSFER_CLASS_3"/>
    <property type="match status" value="1"/>
</dbReference>
<dbReference type="Gene3D" id="3.90.1200.10">
    <property type="match status" value="1"/>
</dbReference>
<keyword evidence="6" id="KW-1185">Reference proteome</keyword>
<keyword evidence="3" id="KW-0663">Pyridoxal phosphate</keyword>
<dbReference type="SUPFAM" id="SSF56112">
    <property type="entry name" value="Protein kinase-like (PK-like)"/>
    <property type="match status" value="1"/>
</dbReference>
<protein>
    <submittedName>
        <fullName evidence="5">Aminotransferase class III-fold pyridoxal phosphate-dependent enzyme</fullName>
    </submittedName>
</protein>
<comment type="cofactor">
    <cofactor evidence="1">
        <name>pyridoxal 5'-phosphate</name>
        <dbReference type="ChEBI" id="CHEBI:597326"/>
    </cofactor>
</comment>
<evidence type="ECO:0000313" key="6">
    <source>
        <dbReference type="Proteomes" id="UP000321938"/>
    </source>
</evidence>
<feature type="domain" description="Aminoglycoside phosphotransferase" evidence="4">
    <location>
        <begin position="20"/>
        <end position="248"/>
    </location>
</feature>
<dbReference type="SUPFAM" id="SSF53383">
    <property type="entry name" value="PLP-dependent transferases"/>
    <property type="match status" value="1"/>
</dbReference>